<dbReference type="PRINTS" id="PR00259">
    <property type="entry name" value="TMFOUR"/>
</dbReference>
<dbReference type="InterPro" id="IPR008952">
    <property type="entry name" value="Tetraspanin_EC2_sf"/>
</dbReference>
<dbReference type="GeneID" id="117574948"/>
<evidence type="ECO:0000256" key="7">
    <source>
        <dbReference type="RuleBase" id="RU361218"/>
    </source>
</evidence>
<dbReference type="Pfam" id="PF00335">
    <property type="entry name" value="Tetraspanin"/>
    <property type="match status" value="1"/>
</dbReference>
<dbReference type="Gene3D" id="1.10.1450.10">
    <property type="entry name" value="Tetraspanin"/>
    <property type="match status" value="1"/>
</dbReference>
<feature type="transmembrane region" description="Helical" evidence="7">
    <location>
        <begin position="51"/>
        <end position="75"/>
    </location>
</feature>
<reference evidence="9" key="1">
    <citation type="submission" date="2025-08" db="UniProtKB">
        <authorList>
            <consortium name="RefSeq"/>
        </authorList>
    </citation>
    <scope>IDENTIFICATION</scope>
    <source>
        <strain evidence="9">15112-1751.03</strain>
        <tissue evidence="9">Whole Adult</tissue>
    </source>
</reference>
<keyword evidence="6" id="KW-1015">Disulfide bond</keyword>
<dbReference type="InterPro" id="IPR018499">
    <property type="entry name" value="Tetraspanin/Peripherin"/>
</dbReference>
<comment type="subcellular location">
    <subcellularLocation>
        <location evidence="1 7">Membrane</location>
        <topology evidence="1 7">Multi-pass membrane protein</topology>
    </subcellularLocation>
</comment>
<keyword evidence="8" id="KW-1185">Reference proteome</keyword>
<name>A0A6P8ZDF3_DROAB</name>
<dbReference type="PIRSF" id="PIRSF002419">
    <property type="entry name" value="Tetraspanin"/>
    <property type="match status" value="1"/>
</dbReference>
<evidence type="ECO:0000313" key="8">
    <source>
        <dbReference type="Proteomes" id="UP000515160"/>
    </source>
</evidence>
<dbReference type="OrthoDB" id="9993879at2759"/>
<evidence type="ECO:0000256" key="6">
    <source>
        <dbReference type="PIRSR" id="PIRSR002419-1"/>
    </source>
</evidence>
<dbReference type="RefSeq" id="XP_034114892.1">
    <property type="nucleotide sequence ID" value="XM_034259001.2"/>
</dbReference>
<evidence type="ECO:0000256" key="3">
    <source>
        <dbReference type="ARBA" id="ARBA00022692"/>
    </source>
</evidence>
<feature type="transmembrane region" description="Helical" evidence="7">
    <location>
        <begin position="7"/>
        <end position="31"/>
    </location>
</feature>
<protein>
    <recommendedName>
        <fullName evidence="7">Tetraspanin</fullName>
    </recommendedName>
</protein>
<evidence type="ECO:0000256" key="2">
    <source>
        <dbReference type="ARBA" id="ARBA00006840"/>
    </source>
</evidence>
<feature type="disulfide bond" evidence="6">
    <location>
        <begin position="144"/>
        <end position="180"/>
    </location>
</feature>
<proteinExistence type="inferred from homology"/>
<evidence type="ECO:0000256" key="5">
    <source>
        <dbReference type="ARBA" id="ARBA00023136"/>
    </source>
</evidence>
<feature type="transmembrane region" description="Helical" evidence="7">
    <location>
        <begin position="197"/>
        <end position="218"/>
    </location>
</feature>
<keyword evidence="3 7" id="KW-0812">Transmembrane</keyword>
<evidence type="ECO:0000256" key="4">
    <source>
        <dbReference type="ARBA" id="ARBA00022989"/>
    </source>
</evidence>
<organism evidence="8 9">
    <name type="scientific">Drosophila albomicans</name>
    <name type="common">Fruit fly</name>
    <dbReference type="NCBI Taxonomy" id="7291"/>
    <lineage>
        <taxon>Eukaryota</taxon>
        <taxon>Metazoa</taxon>
        <taxon>Ecdysozoa</taxon>
        <taxon>Arthropoda</taxon>
        <taxon>Hexapoda</taxon>
        <taxon>Insecta</taxon>
        <taxon>Pterygota</taxon>
        <taxon>Neoptera</taxon>
        <taxon>Endopterygota</taxon>
        <taxon>Diptera</taxon>
        <taxon>Brachycera</taxon>
        <taxon>Muscomorpha</taxon>
        <taxon>Ephydroidea</taxon>
        <taxon>Drosophilidae</taxon>
        <taxon>Drosophila</taxon>
    </lineage>
</organism>
<accession>A0A6P8ZDF3</accession>
<dbReference type="AlphaFoldDB" id="A0A6P8ZDF3"/>
<keyword evidence="5 7" id="KW-0472">Membrane</keyword>
<sequence>MGCRAEIIKFLLLLFNLLCMICCFVLLFIAFPDVEDMNEFADVRKYTPVGVVVITPIVMSIVVLLLSLLGCVGALRGRPRQLSIYSMIMMLFFVMQLFVAIYVWTNQSEIRSYFHIILKIVWDTHRTDNASKMIMDKMEQHLHCCGFENYTDYRPDPLPSACCLHENAVCKENAAYKQGCQYAIINLWDSKTESIKIGTLAVSALILFASTCASYLAHKLRRNREMMRYD</sequence>
<keyword evidence="4 7" id="KW-1133">Transmembrane helix</keyword>
<evidence type="ECO:0000256" key="1">
    <source>
        <dbReference type="ARBA" id="ARBA00004141"/>
    </source>
</evidence>
<dbReference type="InterPro" id="IPR000301">
    <property type="entry name" value="Tetraspanin_animals"/>
</dbReference>
<dbReference type="GO" id="GO:0016020">
    <property type="term" value="C:membrane"/>
    <property type="evidence" value="ECO:0007669"/>
    <property type="project" value="UniProtKB-SubCell"/>
</dbReference>
<feature type="disulfide bond" evidence="6">
    <location>
        <begin position="145"/>
        <end position="163"/>
    </location>
</feature>
<dbReference type="CDD" id="cd03127">
    <property type="entry name" value="tetraspanin_LEL"/>
    <property type="match status" value="1"/>
</dbReference>
<dbReference type="PANTHER" id="PTHR19282:SF452">
    <property type="entry name" value="LD03691P"/>
    <property type="match status" value="1"/>
</dbReference>
<feature type="transmembrane region" description="Helical" evidence="7">
    <location>
        <begin position="82"/>
        <end position="104"/>
    </location>
</feature>
<dbReference type="PANTHER" id="PTHR19282">
    <property type="entry name" value="TETRASPANIN"/>
    <property type="match status" value="1"/>
</dbReference>
<dbReference type="Proteomes" id="UP000515160">
    <property type="component" value="Chromosome 2R"/>
</dbReference>
<comment type="similarity">
    <text evidence="2 7">Belongs to the tetraspanin (TM4SF) family.</text>
</comment>
<dbReference type="SUPFAM" id="SSF48652">
    <property type="entry name" value="Tetraspanin"/>
    <property type="match status" value="1"/>
</dbReference>
<gene>
    <name evidence="9" type="primary">LOC117574948</name>
</gene>
<evidence type="ECO:0000313" key="9">
    <source>
        <dbReference type="RefSeq" id="XP_034114892.1"/>
    </source>
</evidence>